<name>A0A345E4E9_9EURY</name>
<dbReference type="PANTHER" id="PTHR34702">
    <property type="entry name" value="NA(+)/H(+) ANTIPORTER SUBUNIT F1"/>
    <property type="match status" value="1"/>
</dbReference>
<dbReference type="Proteomes" id="UP000253273">
    <property type="component" value="Chromosome"/>
</dbReference>
<evidence type="ECO:0000313" key="8">
    <source>
        <dbReference type="EMBL" id="AXG07071.1"/>
    </source>
</evidence>
<evidence type="ECO:0000256" key="5">
    <source>
        <dbReference type="ARBA" id="ARBA00022989"/>
    </source>
</evidence>
<dbReference type="NCBIfam" id="NF009244">
    <property type="entry name" value="PRK12599.1-3"/>
    <property type="match status" value="1"/>
</dbReference>
<evidence type="ECO:0000256" key="2">
    <source>
        <dbReference type="ARBA" id="ARBA00022448"/>
    </source>
</evidence>
<evidence type="ECO:0000256" key="6">
    <source>
        <dbReference type="ARBA" id="ARBA00023136"/>
    </source>
</evidence>
<sequence length="107" mass="11041">MIGLPLVAAGGPDVTVSSTFSTILLTAAGAFALFAVVLLYRVVRGPTTQDRIVAINVVGTNTVIVIALVSVALGEYGYLDVALVYGLLNFVMSIAVSKISVEWGGVL</sequence>
<keyword evidence="2" id="KW-0813">Transport</keyword>
<reference evidence="8 9" key="1">
    <citation type="submission" date="2018-07" db="EMBL/GenBank/DDBJ databases">
        <title>Genome sequences of Haloplanus sp. CBA1113.</title>
        <authorList>
            <person name="Kim Y.B."/>
            <person name="Roh S.W."/>
        </authorList>
    </citation>
    <scope>NUCLEOTIDE SEQUENCE [LARGE SCALE GENOMIC DNA]</scope>
    <source>
        <strain evidence="8 9">CBA1113</strain>
    </source>
</reference>
<feature type="transmembrane region" description="Helical" evidence="7">
    <location>
        <begin position="82"/>
        <end position="101"/>
    </location>
</feature>
<keyword evidence="9" id="KW-1185">Reference proteome</keyword>
<dbReference type="AlphaFoldDB" id="A0A345E4E9"/>
<protein>
    <submittedName>
        <fullName evidence="8">Cation:proton antiporter</fullName>
    </submittedName>
</protein>
<feature type="transmembrane region" description="Helical" evidence="7">
    <location>
        <begin position="20"/>
        <end position="40"/>
    </location>
</feature>
<dbReference type="EMBL" id="CP031150">
    <property type="protein sequence ID" value="AXG07071.1"/>
    <property type="molecule type" value="Genomic_DNA"/>
</dbReference>
<dbReference type="InterPro" id="IPR007208">
    <property type="entry name" value="MrpF/PhaF-like"/>
</dbReference>
<dbReference type="OrthoDB" id="84883at2157"/>
<evidence type="ECO:0000256" key="1">
    <source>
        <dbReference type="ARBA" id="ARBA00004651"/>
    </source>
</evidence>
<dbReference type="GO" id="GO:0015385">
    <property type="term" value="F:sodium:proton antiporter activity"/>
    <property type="evidence" value="ECO:0007669"/>
    <property type="project" value="TreeGrafter"/>
</dbReference>
<keyword evidence="6 7" id="KW-0472">Membrane</keyword>
<dbReference type="PANTHER" id="PTHR34702:SF1">
    <property type="entry name" value="NA(+)_H(+) ANTIPORTER SUBUNIT F"/>
    <property type="match status" value="1"/>
</dbReference>
<evidence type="ECO:0000313" key="9">
    <source>
        <dbReference type="Proteomes" id="UP000253273"/>
    </source>
</evidence>
<dbReference type="Pfam" id="PF04066">
    <property type="entry name" value="MrpF_PhaF"/>
    <property type="match status" value="1"/>
</dbReference>
<feature type="transmembrane region" description="Helical" evidence="7">
    <location>
        <begin position="52"/>
        <end position="76"/>
    </location>
</feature>
<comment type="subcellular location">
    <subcellularLocation>
        <location evidence="1">Cell membrane</location>
        <topology evidence="1">Multi-pass membrane protein</topology>
    </subcellularLocation>
</comment>
<dbReference type="GO" id="GO:0005886">
    <property type="term" value="C:plasma membrane"/>
    <property type="evidence" value="ECO:0007669"/>
    <property type="project" value="UniProtKB-SubCell"/>
</dbReference>
<evidence type="ECO:0000256" key="4">
    <source>
        <dbReference type="ARBA" id="ARBA00022692"/>
    </source>
</evidence>
<keyword evidence="5 7" id="KW-1133">Transmembrane helix</keyword>
<keyword evidence="3" id="KW-1003">Cell membrane</keyword>
<dbReference type="KEGG" id="haj:DU500_11895"/>
<gene>
    <name evidence="8" type="ORF">DU500_11895</name>
</gene>
<evidence type="ECO:0000256" key="7">
    <source>
        <dbReference type="SAM" id="Phobius"/>
    </source>
</evidence>
<keyword evidence="4 7" id="KW-0812">Transmembrane</keyword>
<accession>A0A345E4E9</accession>
<dbReference type="RefSeq" id="WP_114586203.1">
    <property type="nucleotide sequence ID" value="NZ_CP031150.1"/>
</dbReference>
<evidence type="ECO:0000256" key="3">
    <source>
        <dbReference type="ARBA" id="ARBA00022475"/>
    </source>
</evidence>
<proteinExistence type="predicted"/>
<organism evidence="8 9">
    <name type="scientific">Haloplanus rubicundus</name>
    <dbReference type="NCBI Taxonomy" id="1547898"/>
    <lineage>
        <taxon>Archaea</taxon>
        <taxon>Methanobacteriati</taxon>
        <taxon>Methanobacteriota</taxon>
        <taxon>Stenosarchaea group</taxon>
        <taxon>Halobacteria</taxon>
        <taxon>Halobacteriales</taxon>
        <taxon>Haloferacaceae</taxon>
        <taxon>Haloplanus</taxon>
    </lineage>
</organism>
<dbReference type="GeneID" id="37284098"/>